<gene>
    <name evidence="3" type="ORF">EYF80_006604</name>
</gene>
<keyword evidence="2" id="KW-0472">Membrane</keyword>
<keyword evidence="2" id="KW-1133">Transmembrane helix</keyword>
<dbReference type="EMBL" id="SRLO01000035">
    <property type="protein sequence ID" value="TNN82997.1"/>
    <property type="molecule type" value="Genomic_DNA"/>
</dbReference>
<feature type="compositionally biased region" description="Basic and acidic residues" evidence="1">
    <location>
        <begin position="69"/>
        <end position="83"/>
    </location>
</feature>
<evidence type="ECO:0000313" key="4">
    <source>
        <dbReference type="Proteomes" id="UP000314294"/>
    </source>
</evidence>
<accession>A0A4Z2IZ18</accession>
<keyword evidence="2" id="KW-0812">Transmembrane</keyword>
<name>A0A4Z2IZ18_9TELE</name>
<reference evidence="3 4" key="1">
    <citation type="submission" date="2019-03" db="EMBL/GenBank/DDBJ databases">
        <title>First draft genome of Liparis tanakae, snailfish: a comprehensive survey of snailfish specific genes.</title>
        <authorList>
            <person name="Kim W."/>
            <person name="Song I."/>
            <person name="Jeong J.-H."/>
            <person name="Kim D."/>
            <person name="Kim S."/>
            <person name="Ryu S."/>
            <person name="Song J.Y."/>
            <person name="Lee S.K."/>
        </authorList>
    </citation>
    <scope>NUCLEOTIDE SEQUENCE [LARGE SCALE GENOMIC DNA]</scope>
    <source>
        <tissue evidence="3">Muscle</tissue>
    </source>
</reference>
<keyword evidence="4" id="KW-1185">Reference proteome</keyword>
<feature type="transmembrane region" description="Helical" evidence="2">
    <location>
        <begin position="12"/>
        <end position="35"/>
    </location>
</feature>
<feature type="region of interest" description="Disordered" evidence="1">
    <location>
        <begin position="52"/>
        <end position="121"/>
    </location>
</feature>
<dbReference type="Proteomes" id="UP000314294">
    <property type="component" value="Unassembled WGS sequence"/>
</dbReference>
<organism evidence="3 4">
    <name type="scientific">Liparis tanakae</name>
    <name type="common">Tanaka's snailfish</name>
    <dbReference type="NCBI Taxonomy" id="230148"/>
    <lineage>
        <taxon>Eukaryota</taxon>
        <taxon>Metazoa</taxon>
        <taxon>Chordata</taxon>
        <taxon>Craniata</taxon>
        <taxon>Vertebrata</taxon>
        <taxon>Euteleostomi</taxon>
        <taxon>Actinopterygii</taxon>
        <taxon>Neopterygii</taxon>
        <taxon>Teleostei</taxon>
        <taxon>Neoteleostei</taxon>
        <taxon>Acanthomorphata</taxon>
        <taxon>Eupercaria</taxon>
        <taxon>Perciformes</taxon>
        <taxon>Cottioidei</taxon>
        <taxon>Cottales</taxon>
        <taxon>Liparidae</taxon>
        <taxon>Liparis</taxon>
    </lineage>
</organism>
<evidence type="ECO:0000313" key="3">
    <source>
        <dbReference type="EMBL" id="TNN82997.1"/>
    </source>
</evidence>
<comment type="caution">
    <text evidence="3">The sequence shown here is derived from an EMBL/GenBank/DDBJ whole genome shotgun (WGS) entry which is preliminary data.</text>
</comment>
<sequence>MKEEEEEERLLLLVSVPPAVAAVVVVVVLGAVLLAGPLQVVLRQAADLPVATRRRQRGRRAPDGTEVNDWLRGRERERETRRGVREKRRQKQEEEDEPDPTGGKMNPLRTYAAQEEAGPRH</sequence>
<evidence type="ECO:0000256" key="2">
    <source>
        <dbReference type="SAM" id="Phobius"/>
    </source>
</evidence>
<proteinExistence type="predicted"/>
<protein>
    <submittedName>
        <fullName evidence="3">Uncharacterized protein</fullName>
    </submittedName>
</protein>
<evidence type="ECO:0000256" key="1">
    <source>
        <dbReference type="SAM" id="MobiDB-lite"/>
    </source>
</evidence>
<dbReference type="AlphaFoldDB" id="A0A4Z2IZ18"/>